<gene>
    <name evidence="1" type="ORF">ESB00_05970</name>
</gene>
<dbReference type="PANTHER" id="PTHR12526">
    <property type="entry name" value="GLYCOSYLTRANSFERASE"/>
    <property type="match status" value="1"/>
</dbReference>
<keyword evidence="1" id="KW-0808">Transferase</keyword>
<dbReference type="AlphaFoldDB" id="A0A4Q1C8Z4"/>
<dbReference type="InterPro" id="IPR041693">
    <property type="entry name" value="Glyco_trans_4_5"/>
</dbReference>
<dbReference type="PANTHER" id="PTHR12526:SF638">
    <property type="entry name" value="SPORE COAT PROTEIN SA"/>
    <property type="match status" value="1"/>
</dbReference>
<dbReference type="GO" id="GO:0016757">
    <property type="term" value="F:glycosyltransferase activity"/>
    <property type="evidence" value="ECO:0007669"/>
    <property type="project" value="TreeGrafter"/>
</dbReference>
<evidence type="ECO:0000313" key="2">
    <source>
        <dbReference type="Proteomes" id="UP000290218"/>
    </source>
</evidence>
<dbReference type="Pfam" id="PF13692">
    <property type="entry name" value="Glyco_trans_1_4"/>
    <property type="match status" value="1"/>
</dbReference>
<dbReference type="RefSeq" id="WP_129046810.1">
    <property type="nucleotide sequence ID" value="NZ_SDHX01000001.1"/>
</dbReference>
<dbReference type="Gene3D" id="3.40.50.2000">
    <property type="entry name" value="Glycogen Phosphorylase B"/>
    <property type="match status" value="2"/>
</dbReference>
<dbReference type="CDD" id="cd03801">
    <property type="entry name" value="GT4_PimA-like"/>
    <property type="match status" value="1"/>
</dbReference>
<dbReference type="SUPFAM" id="SSF53756">
    <property type="entry name" value="UDP-Glycosyltransferase/glycogen phosphorylase"/>
    <property type="match status" value="1"/>
</dbReference>
<evidence type="ECO:0000313" key="1">
    <source>
        <dbReference type="EMBL" id="RXK55445.1"/>
    </source>
</evidence>
<dbReference type="EMBL" id="SDHX01000001">
    <property type="protein sequence ID" value="RXK55445.1"/>
    <property type="molecule type" value="Genomic_DNA"/>
</dbReference>
<name>A0A4Q1C8Z4_9BACT</name>
<reference evidence="1 2" key="1">
    <citation type="submission" date="2019-01" db="EMBL/GenBank/DDBJ databases">
        <title>Lacunisphaera sp. strain TWA-58.</title>
        <authorList>
            <person name="Chen W.-M."/>
        </authorList>
    </citation>
    <scope>NUCLEOTIDE SEQUENCE [LARGE SCALE GENOMIC DNA]</scope>
    <source>
        <strain evidence="1 2">TWA-58</strain>
    </source>
</reference>
<accession>A0A4Q1C8Z4</accession>
<proteinExistence type="predicted"/>
<sequence>MTPPDWQSAIEIHPTGWVCPSEPFWVAGWVASPALVPVDVRAWLGPMPFLGLSGLPRPDKEIATRGRAGPPQAGFSFLLKPVPGANNLRIEVRDQHGRWTEIFRQPVTSAGTPLPAPPAPSGPEPLLDLLRAHQTRPGESWSTLAQEILTAAVAENFDVMPSPPFQGALEEMGPRTAISYDHLLVTGWIAHREQRITALTAFLDTSAPRPLLHGLSRPDVGSLFPGLVDGARSRFAGYLRIPPAAPRPLALRIFADLADGRRELVFLKRFRPVLVSGAGTDLPPFSRWKFARASWALKQAGWPASDARRTLREAWTAWRHAAPVADALPPTTTEPAATASRPLRVTLVSHNLNFEGAPLFLLEYARYLATLPGWQVRVVSPSEGPLRAAFAALGVAVTLADPSESSDASPEWQQADVIVANTLVATWAVHLAHRIGKPAILYVHESVNARRFFALQLDRPAIERVEQAFALASRVVFIADAARRVHAALERSANFRVIPGWIDIARIDAYAAAHDRAALRRELGLTDDAVVFAAIGSLMPRKGQHVFLSTVARLRSLAPAGAPLVFLLVGGQAPIDPYADLLRAQAAGLPGADIRFIGHSADPYRFFLTADVFVCASLEEALPRVVMEAAAFGRLIVTTHVNGIPELLGPEDAWFAPPDDAGRLADAMLAALAAQQRGDFSRGQRARAAVAPHFDSAGLLPRHADLIRTVAAVPSS</sequence>
<keyword evidence="2" id="KW-1185">Reference proteome</keyword>
<dbReference type="OrthoDB" id="9814612at2"/>
<comment type="caution">
    <text evidence="1">The sequence shown here is derived from an EMBL/GenBank/DDBJ whole genome shotgun (WGS) entry which is preliminary data.</text>
</comment>
<organism evidence="1 2">
    <name type="scientific">Oleiharenicola lentus</name>
    <dbReference type="NCBI Taxonomy" id="2508720"/>
    <lineage>
        <taxon>Bacteria</taxon>
        <taxon>Pseudomonadati</taxon>
        <taxon>Verrucomicrobiota</taxon>
        <taxon>Opitutia</taxon>
        <taxon>Opitutales</taxon>
        <taxon>Opitutaceae</taxon>
        <taxon>Oleiharenicola</taxon>
    </lineage>
</organism>
<dbReference type="Pfam" id="PF16994">
    <property type="entry name" value="Glyco_trans_4_5"/>
    <property type="match status" value="1"/>
</dbReference>
<protein>
    <submittedName>
        <fullName evidence="1">Glycosyltransferase</fullName>
    </submittedName>
</protein>
<dbReference type="Proteomes" id="UP000290218">
    <property type="component" value="Unassembled WGS sequence"/>
</dbReference>